<sequence length="281" mass="31048">MPRFFLQLRRRTGWAGALARSACALAAFRAPPPSRPPPPSSSPEHQEWLCPAAVHVPVQTRSGATTAGRAASSASSSPRTAPGGPPGLVRWQWKQLNLQSLIVKETNDATPGQMLTTLCEFSTAEYCEYMPDVTKCRQWLEKNFPNEFAKLTVENSPKQESGVGEGQGTTGEEEEKKKQKRGGRGQIKQKKKTVPQKVTIAKIPRAKKKYVTRVCGLGTFEIDLKEAQRFFAQKFSCGASVTGEDEIIIQGDFTDDIIEVIQEKWPEVDDDSIEDLGEVKK</sequence>
<dbReference type="GO" id="GO:0075522">
    <property type="term" value="P:IRES-dependent viral translational initiation"/>
    <property type="evidence" value="ECO:0007669"/>
    <property type="project" value="Ensembl"/>
</dbReference>
<comment type="similarity">
    <text evidence="1 4">Belongs to the DENR family.</text>
</comment>
<evidence type="ECO:0000256" key="5">
    <source>
        <dbReference type="SAM" id="MobiDB-lite"/>
    </source>
</evidence>
<dbReference type="InterPro" id="IPR048517">
    <property type="entry name" value="DENR_N"/>
</dbReference>
<evidence type="ECO:0000256" key="4">
    <source>
        <dbReference type="RuleBase" id="RU361273"/>
    </source>
</evidence>
<feature type="region of interest" description="Disordered" evidence="5">
    <location>
        <begin position="151"/>
        <end position="193"/>
    </location>
</feature>
<evidence type="ECO:0000256" key="2">
    <source>
        <dbReference type="ARBA" id="ARBA00021664"/>
    </source>
</evidence>
<dbReference type="GO" id="GO:0003729">
    <property type="term" value="F:mRNA binding"/>
    <property type="evidence" value="ECO:0007669"/>
    <property type="project" value="TreeGrafter"/>
</dbReference>
<dbReference type="Pfam" id="PF01253">
    <property type="entry name" value="SUI1"/>
    <property type="match status" value="1"/>
</dbReference>
<dbReference type="GeneTree" id="ENSGT00390000014349"/>
<keyword evidence="8" id="KW-1185">Reference proteome</keyword>
<dbReference type="GO" id="GO:0001731">
    <property type="term" value="P:formation of translation preinitiation complex"/>
    <property type="evidence" value="ECO:0007669"/>
    <property type="project" value="Ensembl"/>
</dbReference>
<reference evidence="7" key="1">
    <citation type="submission" date="2025-08" db="UniProtKB">
        <authorList>
            <consortium name="Ensembl"/>
        </authorList>
    </citation>
    <scope>IDENTIFICATION</scope>
</reference>
<feature type="region of interest" description="Disordered" evidence="5">
    <location>
        <begin position="62"/>
        <end position="89"/>
    </location>
</feature>
<dbReference type="GO" id="GO:0032790">
    <property type="term" value="P:ribosome disassembly"/>
    <property type="evidence" value="ECO:0007669"/>
    <property type="project" value="Ensembl"/>
</dbReference>
<dbReference type="InterPro" id="IPR050318">
    <property type="entry name" value="DENR/SUI1_TIF"/>
</dbReference>
<dbReference type="PANTHER" id="PTHR12789">
    <property type="entry name" value="DENSITY-REGULATED PROTEIN HOMOLOG"/>
    <property type="match status" value="1"/>
</dbReference>
<dbReference type="Ensembl" id="ENSSMRT00000032164.1">
    <property type="protein sequence ID" value="ENSSMRP00000027536.1"/>
    <property type="gene ID" value="ENSSMRG00000021236.1"/>
</dbReference>
<feature type="region of interest" description="Disordered" evidence="5">
    <location>
        <begin position="28"/>
        <end position="48"/>
    </location>
</feature>
<feature type="compositionally biased region" description="Low complexity" evidence="5">
    <location>
        <begin position="62"/>
        <end position="82"/>
    </location>
</feature>
<evidence type="ECO:0000256" key="1">
    <source>
        <dbReference type="ARBA" id="ARBA00007514"/>
    </source>
</evidence>
<dbReference type="Gene3D" id="3.30.780.10">
    <property type="entry name" value="SUI1-like domain"/>
    <property type="match status" value="1"/>
</dbReference>
<keyword evidence="3" id="KW-0648">Protein biosynthesis</keyword>
<dbReference type="GO" id="GO:0005737">
    <property type="term" value="C:cytoplasm"/>
    <property type="evidence" value="ECO:0007669"/>
    <property type="project" value="Ensembl"/>
</dbReference>
<evidence type="ECO:0000313" key="7">
    <source>
        <dbReference type="Ensembl" id="ENSSMRP00000027536.1"/>
    </source>
</evidence>
<dbReference type="InterPro" id="IPR001950">
    <property type="entry name" value="SUI1"/>
</dbReference>
<feature type="compositionally biased region" description="Basic residues" evidence="5">
    <location>
        <begin position="178"/>
        <end position="193"/>
    </location>
</feature>
<dbReference type="PROSITE" id="PS50296">
    <property type="entry name" value="SUI1"/>
    <property type="match status" value="1"/>
</dbReference>
<organism evidence="7 8">
    <name type="scientific">Salvator merianae</name>
    <name type="common">Argentine black and white tegu</name>
    <name type="synonym">Tupinambis merianae</name>
    <dbReference type="NCBI Taxonomy" id="96440"/>
    <lineage>
        <taxon>Eukaryota</taxon>
        <taxon>Metazoa</taxon>
        <taxon>Chordata</taxon>
        <taxon>Craniata</taxon>
        <taxon>Vertebrata</taxon>
        <taxon>Euteleostomi</taxon>
        <taxon>Lepidosauria</taxon>
        <taxon>Squamata</taxon>
        <taxon>Bifurcata</taxon>
        <taxon>Unidentata</taxon>
        <taxon>Episquamata</taxon>
        <taxon>Laterata</taxon>
        <taxon>Teiioidea</taxon>
        <taxon>Teiidae</taxon>
        <taxon>Salvator</taxon>
    </lineage>
</organism>
<name>A0A8D0E958_SALMN</name>
<protein>
    <recommendedName>
        <fullName evidence="2 4">Density-regulated protein</fullName>
    </recommendedName>
</protein>
<dbReference type="GO" id="GO:0003743">
    <property type="term" value="F:translation initiation factor activity"/>
    <property type="evidence" value="ECO:0007669"/>
    <property type="project" value="UniProtKB-KW"/>
</dbReference>
<dbReference type="AlphaFoldDB" id="A0A8D0E958"/>
<dbReference type="PANTHER" id="PTHR12789:SF0">
    <property type="entry name" value="DENSITY-REGULATED PROTEIN"/>
    <property type="match status" value="1"/>
</dbReference>
<dbReference type="GO" id="GO:0002188">
    <property type="term" value="P:translation reinitiation"/>
    <property type="evidence" value="ECO:0007669"/>
    <property type="project" value="TreeGrafter"/>
</dbReference>
<dbReference type="FunFam" id="3.30.780.10:FF:000004">
    <property type="entry name" value="density-regulated protein-like"/>
    <property type="match status" value="1"/>
</dbReference>
<dbReference type="Pfam" id="PF21023">
    <property type="entry name" value="DENR_N"/>
    <property type="match status" value="1"/>
</dbReference>
<proteinExistence type="inferred from homology"/>
<feature type="domain" description="SUI1" evidence="6">
    <location>
        <begin position="198"/>
        <end position="265"/>
    </location>
</feature>
<dbReference type="InterPro" id="IPR046447">
    <property type="entry name" value="DENR_C"/>
</dbReference>
<evidence type="ECO:0000259" key="6">
    <source>
        <dbReference type="PROSITE" id="PS50296"/>
    </source>
</evidence>
<keyword evidence="3" id="KW-0396">Initiation factor</keyword>
<dbReference type="Proteomes" id="UP000694421">
    <property type="component" value="Unplaced"/>
</dbReference>
<reference evidence="7" key="2">
    <citation type="submission" date="2025-09" db="UniProtKB">
        <authorList>
            <consortium name="Ensembl"/>
        </authorList>
    </citation>
    <scope>IDENTIFICATION</scope>
</reference>
<dbReference type="InterPro" id="IPR036877">
    <property type="entry name" value="SUI1_dom_sf"/>
</dbReference>
<accession>A0A8D0E958</accession>
<feature type="compositionally biased region" description="Pro residues" evidence="5">
    <location>
        <begin position="30"/>
        <end position="41"/>
    </location>
</feature>
<dbReference type="NCBIfam" id="TIGR01159">
    <property type="entry name" value="DRP1"/>
    <property type="match status" value="1"/>
</dbReference>
<evidence type="ECO:0000256" key="3">
    <source>
        <dbReference type="ARBA" id="ARBA00022540"/>
    </source>
</evidence>
<evidence type="ECO:0000313" key="8">
    <source>
        <dbReference type="Proteomes" id="UP000694421"/>
    </source>
</evidence>
<dbReference type="CDD" id="cd11607">
    <property type="entry name" value="DENR_C"/>
    <property type="match status" value="1"/>
</dbReference>
<dbReference type="SUPFAM" id="SSF55159">
    <property type="entry name" value="eIF1-like"/>
    <property type="match status" value="1"/>
</dbReference>
<dbReference type="InterPro" id="IPR005873">
    <property type="entry name" value="DENR_eukaryotes"/>
</dbReference>